<evidence type="ECO:0000313" key="2">
    <source>
        <dbReference type="EMBL" id="TLU65298.1"/>
    </source>
</evidence>
<dbReference type="EMBL" id="VCBC01000007">
    <property type="protein sequence ID" value="TLU65298.1"/>
    <property type="molecule type" value="Genomic_DNA"/>
</dbReference>
<dbReference type="PANTHER" id="PTHR37291:SF1">
    <property type="entry name" value="TYPE IV METHYL-DIRECTED RESTRICTION ENZYME ECOKMCRB SUBUNIT"/>
    <property type="match status" value="1"/>
</dbReference>
<evidence type="ECO:0000313" key="3">
    <source>
        <dbReference type="Proteomes" id="UP000307790"/>
    </source>
</evidence>
<dbReference type="OrthoDB" id="9781481at2"/>
<protein>
    <recommendedName>
        <fullName evidence="1">ATPase dynein-related AAA domain-containing protein</fullName>
    </recommendedName>
</protein>
<reference evidence="2 3" key="1">
    <citation type="submission" date="2019-05" db="EMBL/GenBank/DDBJ databases">
        <title>Genome sequences of Thalassotalea litorea 1K03283.</title>
        <authorList>
            <person name="Zhang D."/>
        </authorList>
    </citation>
    <scope>NUCLEOTIDE SEQUENCE [LARGE SCALE GENOMIC DNA]</scope>
    <source>
        <strain evidence="2 3">MCCC 1K03283</strain>
    </source>
</reference>
<proteinExistence type="predicted"/>
<gene>
    <name evidence="2" type="ORF">FE810_08365</name>
</gene>
<dbReference type="InterPro" id="IPR052934">
    <property type="entry name" value="Methyl-DNA_Rec/Restrict_Enz"/>
</dbReference>
<dbReference type="GO" id="GO:0016887">
    <property type="term" value="F:ATP hydrolysis activity"/>
    <property type="evidence" value="ECO:0007669"/>
    <property type="project" value="InterPro"/>
</dbReference>
<dbReference type="PANTHER" id="PTHR37291">
    <property type="entry name" value="5-METHYLCYTOSINE-SPECIFIC RESTRICTION ENZYME B"/>
    <property type="match status" value="1"/>
</dbReference>
<dbReference type="Pfam" id="PF07728">
    <property type="entry name" value="AAA_5"/>
    <property type="match status" value="1"/>
</dbReference>
<dbReference type="Gene3D" id="3.40.50.300">
    <property type="entry name" value="P-loop containing nucleotide triphosphate hydrolases"/>
    <property type="match status" value="1"/>
</dbReference>
<keyword evidence="3" id="KW-1185">Reference proteome</keyword>
<dbReference type="RefSeq" id="WP_138319601.1">
    <property type="nucleotide sequence ID" value="NZ_VCBC01000007.1"/>
</dbReference>
<evidence type="ECO:0000259" key="1">
    <source>
        <dbReference type="Pfam" id="PF07728"/>
    </source>
</evidence>
<name>A0A5R9ITN8_9GAMM</name>
<dbReference type="Proteomes" id="UP000307790">
    <property type="component" value="Unassembled WGS sequence"/>
</dbReference>
<dbReference type="SUPFAM" id="SSF52540">
    <property type="entry name" value="P-loop containing nucleoside triphosphate hydrolases"/>
    <property type="match status" value="1"/>
</dbReference>
<dbReference type="InterPro" id="IPR027417">
    <property type="entry name" value="P-loop_NTPase"/>
</dbReference>
<accession>A0A5R9ITN8</accession>
<sequence length="569" mass="65481">MYYLDYSVVVKALDKVIIERKSKIDNGIIGTLYCFKHSSQPSDKITEKRIPFDPNRVTIDLNHIFSFYEIIEEDFDPKSFFILSKDFDSSILQHLKGEKIDALSLAVILLQSEAFEQELFGSDLISYFIEKFNLPKELIETCFESTNDSIQLAYTDKPTDLKARRKLITEIIPYTKNKLTLDLKGGWLKVAAGSFGQGAYAQKLTTTSNLKDFIFVPKGELQESLSFTEPKATSVIRTNELNVLFFGPSGTGKSTEARRELSQDKGVVSRNITQITFHPEYSYSDFVGSLKPNTLYKNNIGSSYFSSLSDSKPIYKDKEPVVEFKYEPGPFLSACIKAANDDPLTPHALIIDEINRGNVPEIMGDIFQLLDRDLTNYSNSNSELLKYLKEHDKNNVFINGLVIPNNLYIYATINPADQNVYPLDTAFKRRWKRRFWDINYTQEYCNDWRLSICNKDIQWLRFISYINSYLTTKLHLSEDKQLGQFFIKLSSEKNKQEIDEETLKVIGYLWEEIPKSKRGLIFSENIHTFSDIYKQINANEPFSVLFHQELASNLSKLITPKTSTDTDNK</sequence>
<dbReference type="InterPro" id="IPR011704">
    <property type="entry name" value="ATPase_dyneun-rel_AAA"/>
</dbReference>
<comment type="caution">
    <text evidence="2">The sequence shown here is derived from an EMBL/GenBank/DDBJ whole genome shotgun (WGS) entry which is preliminary data.</text>
</comment>
<feature type="domain" description="ATPase dynein-related AAA" evidence="1">
    <location>
        <begin position="242"/>
        <end position="430"/>
    </location>
</feature>
<dbReference type="GO" id="GO:0005524">
    <property type="term" value="F:ATP binding"/>
    <property type="evidence" value="ECO:0007669"/>
    <property type="project" value="InterPro"/>
</dbReference>
<organism evidence="2 3">
    <name type="scientific">Thalassotalea litorea</name>
    <dbReference type="NCBI Taxonomy" id="2020715"/>
    <lineage>
        <taxon>Bacteria</taxon>
        <taxon>Pseudomonadati</taxon>
        <taxon>Pseudomonadota</taxon>
        <taxon>Gammaproteobacteria</taxon>
        <taxon>Alteromonadales</taxon>
        <taxon>Colwelliaceae</taxon>
        <taxon>Thalassotalea</taxon>
    </lineage>
</organism>
<dbReference type="AlphaFoldDB" id="A0A5R9ITN8"/>